<sequence>MHSTAYDLPSPPDTEPADDVRLDPDLPLGFDRRGALRLGFDTPVARIDGLGAGVERFIAALRAPVPRSRLAQVARRCGVPTQQIPALLSELEEALVPAAPRMRPGSTVPPPSEMPLNARRVRLIGDGLPAAALRSMLERSGCRVLPQRSARGPAAPADLVVFLSRFGWPVTGSQHALAAGTPHLAVRFSDRSVEISPVIAGNGSPCITCLALHDRDRDPDQVDLAIQLRETVPASETAETSELAAALVIRAIADARREVSPVSGGAQGLRLSCRRGAVLEIPSPRPARPHPSCDCHSFESRELSETVVDAPRRNAQRRGFAATGTDLSARSA</sequence>
<dbReference type="Proteomes" id="UP001500851">
    <property type="component" value="Unassembled WGS sequence"/>
</dbReference>
<comment type="caution">
    <text evidence="2">The sequence shown here is derived from an EMBL/GenBank/DDBJ whole genome shotgun (WGS) entry which is preliminary data.</text>
</comment>
<feature type="region of interest" description="Disordered" evidence="1">
    <location>
        <begin position="1"/>
        <end position="23"/>
    </location>
</feature>
<name>A0ABN2LHY9_9MICO</name>
<evidence type="ECO:0000313" key="3">
    <source>
        <dbReference type="Proteomes" id="UP001500851"/>
    </source>
</evidence>
<proteinExistence type="predicted"/>
<reference evidence="2 3" key="1">
    <citation type="journal article" date="2019" name="Int. J. Syst. Evol. Microbiol.">
        <title>The Global Catalogue of Microorganisms (GCM) 10K type strain sequencing project: providing services to taxonomists for standard genome sequencing and annotation.</title>
        <authorList>
            <consortium name="The Broad Institute Genomics Platform"/>
            <consortium name="The Broad Institute Genome Sequencing Center for Infectious Disease"/>
            <person name="Wu L."/>
            <person name="Ma J."/>
        </authorList>
    </citation>
    <scope>NUCLEOTIDE SEQUENCE [LARGE SCALE GENOMIC DNA]</scope>
    <source>
        <strain evidence="2 3">JCM 14736</strain>
    </source>
</reference>
<evidence type="ECO:0000256" key="1">
    <source>
        <dbReference type="SAM" id="MobiDB-lite"/>
    </source>
</evidence>
<evidence type="ECO:0008006" key="4">
    <source>
        <dbReference type="Google" id="ProtNLM"/>
    </source>
</evidence>
<dbReference type="EMBL" id="BAAAOB010000001">
    <property type="protein sequence ID" value="GAA1788765.1"/>
    <property type="molecule type" value="Genomic_DNA"/>
</dbReference>
<organism evidence="2 3">
    <name type="scientific">Leucobacter iarius</name>
    <dbReference type="NCBI Taxonomy" id="333963"/>
    <lineage>
        <taxon>Bacteria</taxon>
        <taxon>Bacillati</taxon>
        <taxon>Actinomycetota</taxon>
        <taxon>Actinomycetes</taxon>
        <taxon>Micrococcales</taxon>
        <taxon>Microbacteriaceae</taxon>
        <taxon>Leucobacter</taxon>
    </lineage>
</organism>
<feature type="region of interest" description="Disordered" evidence="1">
    <location>
        <begin position="304"/>
        <end position="332"/>
    </location>
</feature>
<evidence type="ECO:0000313" key="2">
    <source>
        <dbReference type="EMBL" id="GAA1788765.1"/>
    </source>
</evidence>
<gene>
    <name evidence="2" type="ORF">GCM10009768_17250</name>
</gene>
<keyword evidence="3" id="KW-1185">Reference proteome</keyword>
<accession>A0ABN2LHY9</accession>
<dbReference type="Gene3D" id="3.40.50.720">
    <property type="entry name" value="NAD(P)-binding Rossmann-like Domain"/>
    <property type="match status" value="1"/>
</dbReference>
<dbReference type="RefSeq" id="WP_344031426.1">
    <property type="nucleotide sequence ID" value="NZ_BAAAOB010000001.1"/>
</dbReference>
<protein>
    <recommendedName>
        <fullName evidence="4">Bacteriocin biosynthesis cyclodehydratase domain-containing protein</fullName>
    </recommendedName>
</protein>